<sequence length="1199" mass="136927">MSATPLIIPKNNLNPLTRAIRGNTDNWSTMVSLLVSDKMRAMDSVRNIFECFKLNNFMPRFYQTLFQNQDNVELQKNGIGLSSGFEAIRHYSGSQIAAKLHEEVMAFAGLLCAEGIEHHNGEIISNRRIDYRDTNLIYSDNEKFRPHTGSLYFTNPNGDDYLYFMHFSEMVRLVDGRVTDEDRKHVLERLRYYYYSFQWPYKQRGDSQSKSELDDRLSTWSVPLREKVKIPTTDVLKQRYEGDVVPKPNKAFHLLEQADMPSVHSNALDEMADVLGEELKLEYQRKVNALVLARQEHCKKQIPVGIMPRGLQKEFEILAETFSGQKEAFIMWDTWGKWDWDLMVTDCFYLDYSYKQHPEWLGVLFDVVTGKTFEIPKDTWQFIEFISSNEDYQKVIQRGLSASAIPDLNKPKSELPISAEGKEHFASTITVRPSPPKTRYPNIHWGVKTTLLSVSMGLLTLTDDEKRYLQSVIDSPLINRSDNFFERLGGTFRSSNERFIANLGLGLKDMLIKRLELDMDYQTTSNSEKKANAVLDVLIDIGKVLVPLISIIAGIIFPGFWIGAMIGMVATIALAVVPKIIKGATGDDPNKVSSAITESVIDIVVEAGGNLVGPALEKLKSLMTKVFTKISRKLVKAGVISDTFFSRLRPPTDWQTPYLRKMKLASENSAGPYEGRIGSRLEDDFDFAADFVYGLGPSRAKYIREIQRVRPHVGNYNPIIDHFNNHFNKEVVDIMGAAAWNDAIIAAHSRNLPLFKKNFSDLSFFRTHRSIKQVLKENIFEDAKKALMYSVDQSINPAGRNNELLWRSYFELGERDARFKVINIYKEVLESKRFNAVNKGYNSVANNVEPFAPNKLFLRGSLNGIINAEKSGAKIRFILDDIDIEKVLTGARGSNGMAVTNEELITSFAYRGFDNVKFYRDGRLVAPPWKGNIDKWNEALTKYTRRDAIESLNVSEGTLDVATKLGDFVASRPTPTLWYFTKKGVNIAAKVNVKPPLKHMLIYDNPTEPIQLSNMMFDEQIKSGNTVRNQVLVKAQRFLHTHAALSDFRERLFDRHTGVMSENLVCFSMDYLDAYNDRNSASIALSDEERTYAEHLKGGEETQVLSQRPSTPTETMSTILSLLDVLRNELRSRYPLPPENWQFIRRYPVAFEYAFSAEGQRADINRIFVDVRGRREFEKAKRTFSNVLSFLDNINTLYI</sequence>
<accession>A0A5P9CID1</accession>
<dbReference type="RefSeq" id="WP_152429899.1">
    <property type="nucleotide sequence ID" value="NZ_CBCSDK010000003.1"/>
</dbReference>
<organism evidence="1 2">
    <name type="scientific">Vibrio aquimaris</name>
    <dbReference type="NCBI Taxonomy" id="2587862"/>
    <lineage>
        <taxon>Bacteria</taxon>
        <taxon>Pseudomonadati</taxon>
        <taxon>Pseudomonadota</taxon>
        <taxon>Gammaproteobacteria</taxon>
        <taxon>Vibrionales</taxon>
        <taxon>Vibrionaceae</taxon>
        <taxon>Vibrio</taxon>
    </lineage>
</organism>
<keyword evidence="2" id="KW-1185">Reference proteome</keyword>
<protein>
    <submittedName>
        <fullName evidence="1">Uncharacterized protein</fullName>
    </submittedName>
</protein>
<dbReference type="EMBL" id="CP045350">
    <property type="protein sequence ID" value="QFT25653.1"/>
    <property type="molecule type" value="Genomic_DNA"/>
</dbReference>
<dbReference type="Proteomes" id="UP000326936">
    <property type="component" value="Chromosome"/>
</dbReference>
<dbReference type="AlphaFoldDB" id="A0A5P9CID1"/>
<evidence type="ECO:0000313" key="1">
    <source>
        <dbReference type="EMBL" id="QFT25653.1"/>
    </source>
</evidence>
<evidence type="ECO:0000313" key="2">
    <source>
        <dbReference type="Proteomes" id="UP000326936"/>
    </source>
</evidence>
<proteinExistence type="predicted"/>
<reference evidence="1 2" key="1">
    <citation type="submission" date="2019-10" db="EMBL/GenBank/DDBJ databases">
        <title>Complete genome sequence of Vibrio sp. strain THAF100, isolated from non-filtered water from the water column of tank 6 of a marine aquarium containing stony-coral fragments. Water maintained at 26 degree C.</title>
        <authorList>
            <person name="Ruckert C."/>
            <person name="Franco A."/>
            <person name="Kalinowski J."/>
            <person name="Glaeser S."/>
        </authorList>
    </citation>
    <scope>NUCLEOTIDE SEQUENCE [LARGE SCALE GENOMIC DNA]</scope>
    <source>
        <strain evidence="1 2">THAF100</strain>
    </source>
</reference>
<gene>
    <name evidence="1" type="ORF">FIV01_04355</name>
</gene>
<dbReference type="OrthoDB" id="8451383at2"/>
<dbReference type="KEGG" id="vaq:FIV01_04355"/>
<name>A0A5P9CID1_9VIBR</name>